<dbReference type="InterPro" id="IPR048405">
    <property type="entry name" value="GldM_Ig-like-1"/>
</dbReference>
<reference evidence="5 6" key="1">
    <citation type="submission" date="2019-03" db="EMBL/GenBank/DDBJ databases">
        <authorList>
            <person name="Kim M.K.M."/>
        </authorList>
    </citation>
    <scope>NUCLEOTIDE SEQUENCE [LARGE SCALE GENOMIC DNA]</scope>
    <source>
        <strain evidence="5 6">17J68-12</strain>
    </source>
</reference>
<keyword evidence="6" id="KW-1185">Reference proteome</keyword>
<dbReference type="OrthoDB" id="1490890at2"/>
<gene>
    <name evidence="5" type="primary">gldM</name>
    <name evidence="5" type="ORF">EPD60_09715</name>
</gene>
<proteinExistence type="predicted"/>
<dbReference type="AlphaFoldDB" id="A0A4R1BBF5"/>
<dbReference type="InterPro" id="IPR048406">
    <property type="entry name" value="GldM_Ig-like-2"/>
</dbReference>
<organism evidence="5 6">
    <name type="scientific">Flaviaesturariibacter flavus</name>
    <dbReference type="NCBI Taxonomy" id="2502780"/>
    <lineage>
        <taxon>Bacteria</taxon>
        <taxon>Pseudomonadati</taxon>
        <taxon>Bacteroidota</taxon>
        <taxon>Chitinophagia</taxon>
        <taxon>Chitinophagales</taxon>
        <taxon>Chitinophagaceae</taxon>
        <taxon>Flaviaestuariibacter</taxon>
    </lineage>
</organism>
<comment type="caution">
    <text evidence="5">The sequence shown here is derived from an EMBL/GenBank/DDBJ whole genome shotgun (WGS) entry which is preliminary data.</text>
</comment>
<feature type="domain" description="Gliding motility-associated protein GldM second immunoglobulin-like" evidence="4">
    <location>
        <begin position="326"/>
        <end position="403"/>
    </location>
</feature>
<protein>
    <submittedName>
        <fullName evidence="5">Gliding motility protein GldM</fullName>
    </submittedName>
</protein>
<evidence type="ECO:0000313" key="5">
    <source>
        <dbReference type="EMBL" id="TCJ14268.1"/>
    </source>
</evidence>
<evidence type="ECO:0000259" key="2">
    <source>
        <dbReference type="Pfam" id="PF12081"/>
    </source>
</evidence>
<name>A0A4R1BBF5_9BACT</name>
<dbReference type="Pfam" id="PF12081">
    <property type="entry name" value="GldM_1st"/>
    <property type="match status" value="1"/>
</dbReference>
<dbReference type="InterPro" id="IPR022719">
    <property type="entry name" value="Motility-assoc_prot_GldM_C"/>
</dbReference>
<dbReference type="InterPro" id="IPR022720">
    <property type="entry name" value="Motility-assoc_prot_GldM_N"/>
</dbReference>
<dbReference type="Pfam" id="PF21601">
    <property type="entry name" value="GldM_2nd"/>
    <property type="match status" value="1"/>
</dbReference>
<dbReference type="EMBL" id="SJZI01000042">
    <property type="protein sequence ID" value="TCJ14268.1"/>
    <property type="molecule type" value="Genomic_DNA"/>
</dbReference>
<dbReference type="Proteomes" id="UP000295334">
    <property type="component" value="Unassembled WGS sequence"/>
</dbReference>
<feature type="domain" description="Gliding motility-associated protein GldM first immunoglobulin-like" evidence="3">
    <location>
        <begin position="228"/>
        <end position="322"/>
    </location>
</feature>
<evidence type="ECO:0000259" key="1">
    <source>
        <dbReference type="Pfam" id="PF12080"/>
    </source>
</evidence>
<feature type="domain" description="Gliding motility-associated protein GldM N-terminal" evidence="2">
    <location>
        <begin position="30"/>
        <end position="218"/>
    </location>
</feature>
<dbReference type="InterPro" id="IPR019859">
    <property type="entry name" value="Motility-assoc_prot_GldM"/>
</dbReference>
<dbReference type="Pfam" id="PF21602">
    <property type="entry name" value="GldM_3rd"/>
    <property type="match status" value="1"/>
</dbReference>
<evidence type="ECO:0000313" key="6">
    <source>
        <dbReference type="Proteomes" id="UP000295334"/>
    </source>
</evidence>
<accession>A0A4R1BBF5</accession>
<feature type="domain" description="Gliding motility-associated protein GldM C-terminal" evidence="1">
    <location>
        <begin position="406"/>
        <end position="509"/>
    </location>
</feature>
<evidence type="ECO:0000259" key="4">
    <source>
        <dbReference type="Pfam" id="PF21602"/>
    </source>
</evidence>
<evidence type="ECO:0000259" key="3">
    <source>
        <dbReference type="Pfam" id="PF21601"/>
    </source>
</evidence>
<dbReference type="NCBIfam" id="TIGR03517">
    <property type="entry name" value="GldM_gliding"/>
    <property type="match status" value="1"/>
</dbReference>
<dbReference type="RefSeq" id="WP_131449229.1">
    <property type="nucleotide sequence ID" value="NZ_SJZI01000042.1"/>
</dbReference>
<dbReference type="Pfam" id="PF12080">
    <property type="entry name" value="GldM_4th"/>
    <property type="match status" value="1"/>
</dbReference>
<sequence>MALPKEPRQKMINLMYLVLTALLALNVSAEILNAFRTVDNSLQKTNATVNASTEQIIASLQEKISDPSSRAKAEIWLPKAQNAQAMSKDMFNYIQQLRAKILTAADFDPKRIKDGKPDSSFRADNLDIATRIMVEEGEGKKLFAKLREYRDRLLAIDPLIAKEFANSLQIDLNMPVTQDKSNKTLEAAYFHMVPTVAAITILSKFQNDVKTSENKVVAFCHEQVGKVTVRYDTFAAIVGQNTNYVMPGQEIEINAGVGAFSKAAAPQITINGQGAPLGADGQATLKVAGGGLGKHSVPVVIRFQDQDGKMQTVTKNIEYTVGQANASIALDKMNVLYIGVDNPVTIAASGGGDDRISASISNGSITKVSAGKYNVRVNNQSDDTKITVTVDGKVAGISSFRVRNIPDPIAQVGSYPSGENVNAGAFKAQAGVAAYIKDFPFDIKYQVTSFTLTADNAEGDIEEAPCTGNTWSPKAQSIIRGLAAGRTVTIDGIRAIGPDGRTRKLPSLVYYIK</sequence>